<keyword evidence="4" id="KW-1185">Reference proteome</keyword>
<feature type="chain" id="PRO_5002844552" evidence="2">
    <location>
        <begin position="22"/>
        <end position="126"/>
    </location>
</feature>
<feature type="signal peptide" evidence="2">
    <location>
        <begin position="1"/>
        <end position="21"/>
    </location>
</feature>
<dbReference type="AlphaFoldDB" id="B6EQR4"/>
<proteinExistence type="predicted"/>
<dbReference type="NCBIfam" id="NF033674">
    <property type="entry name" value="stress_OB_fold"/>
    <property type="match status" value="1"/>
</dbReference>
<dbReference type="EMBL" id="FM178380">
    <property type="protein sequence ID" value="CAQ81042.1"/>
    <property type="molecule type" value="Genomic_DNA"/>
</dbReference>
<dbReference type="Pfam" id="PF04076">
    <property type="entry name" value="BOF"/>
    <property type="match status" value="1"/>
</dbReference>
<evidence type="ECO:0000256" key="1">
    <source>
        <dbReference type="ARBA" id="ARBA00022729"/>
    </source>
</evidence>
<accession>B6EQR4</accession>
<dbReference type="InterPro" id="IPR036700">
    <property type="entry name" value="BOBF_sf"/>
</dbReference>
<protein>
    <submittedName>
        <fullName evidence="3">Exported protein</fullName>
    </submittedName>
</protein>
<keyword evidence="1 2" id="KW-0732">Signal</keyword>
<dbReference type="eggNOG" id="COG3111">
    <property type="taxonomic scope" value="Bacteria"/>
</dbReference>
<evidence type="ECO:0000313" key="3">
    <source>
        <dbReference type="EMBL" id="CAQ81042.1"/>
    </source>
</evidence>
<name>B6EQR4_ALISL</name>
<dbReference type="InterPro" id="IPR005220">
    <property type="entry name" value="CarO-like"/>
</dbReference>
<reference evidence="3 4" key="1">
    <citation type="journal article" date="2008" name="BMC Genomics">
        <title>The genome sequence of the fish pathogen Aliivibrio salmonicida strain LFI1238 shows extensive evidence of gene decay.</title>
        <authorList>
            <person name="Hjerde E."/>
            <person name="Lorentzen M.S."/>
            <person name="Holden M.T."/>
            <person name="Seeger K."/>
            <person name="Paulsen S."/>
            <person name="Bason N."/>
            <person name="Churcher C."/>
            <person name="Harris D."/>
            <person name="Norbertczak H."/>
            <person name="Quail M.A."/>
            <person name="Sanders S."/>
            <person name="Thurston S."/>
            <person name="Parkhill J."/>
            <person name="Willassen N.P."/>
            <person name="Thomson N.R."/>
        </authorList>
    </citation>
    <scope>NUCLEOTIDE SEQUENCE [LARGE SCALE GENOMIC DNA]</scope>
    <source>
        <strain evidence="3 4">LFI1238</strain>
    </source>
</reference>
<sequence length="126" mass="13972">MKKRTLLFSLILACTSTLALANDHDANYQDEFSQPVYGINTVESVLNANAVIDDTPILLTGYLVEPLGKEVYLFKDNTGSLNVKIDSDKLSGLQVKPSDKVTIKGEVNKEDNYIIYVNDVIMTDKN</sequence>
<dbReference type="KEGG" id="vsa:VSAL_II0288"/>
<dbReference type="SUPFAM" id="SSF101756">
    <property type="entry name" value="Hypothetical protein YgiW"/>
    <property type="match status" value="1"/>
</dbReference>
<dbReference type="Proteomes" id="UP000001730">
    <property type="component" value="Chromosome 2"/>
</dbReference>
<dbReference type="Gene3D" id="2.40.50.200">
    <property type="entry name" value="Bacterial OB-fold"/>
    <property type="match status" value="1"/>
</dbReference>
<evidence type="ECO:0000256" key="2">
    <source>
        <dbReference type="SAM" id="SignalP"/>
    </source>
</evidence>
<evidence type="ECO:0000313" key="4">
    <source>
        <dbReference type="Proteomes" id="UP000001730"/>
    </source>
</evidence>
<dbReference type="PANTHER" id="PTHR36571">
    <property type="entry name" value="PROTEIN YGIW"/>
    <property type="match status" value="1"/>
</dbReference>
<organism evidence="3 4">
    <name type="scientific">Aliivibrio salmonicida (strain LFI1238)</name>
    <name type="common">Vibrio salmonicida (strain LFI1238)</name>
    <dbReference type="NCBI Taxonomy" id="316275"/>
    <lineage>
        <taxon>Bacteria</taxon>
        <taxon>Pseudomonadati</taxon>
        <taxon>Pseudomonadota</taxon>
        <taxon>Gammaproteobacteria</taxon>
        <taxon>Vibrionales</taxon>
        <taxon>Vibrionaceae</taxon>
        <taxon>Aliivibrio</taxon>
    </lineage>
</organism>
<gene>
    <name evidence="3" type="ordered locus">VSAL_II0288</name>
</gene>
<dbReference type="HOGENOM" id="CLU_118907_1_1_6"/>
<dbReference type="PANTHER" id="PTHR36571:SF1">
    <property type="entry name" value="PROTEIN YGIW"/>
    <property type="match status" value="1"/>
</dbReference>
<dbReference type="RefSeq" id="WP_012551648.1">
    <property type="nucleotide sequence ID" value="NC_011313.1"/>
</dbReference>